<evidence type="ECO:0000256" key="3">
    <source>
        <dbReference type="ARBA" id="ARBA00022989"/>
    </source>
</evidence>
<dbReference type="PROSITE" id="PS50850">
    <property type="entry name" value="MFS"/>
    <property type="match status" value="1"/>
</dbReference>
<sequence length="591" mass="65340">APLETGTGSDRVGCTALLAVMGTFAGFQARTIPLYRAEFWGPASSVVVPPVLYCCYVGRLDPFWLGTSSQAKAARVPEPQTGSNFRNWPPPGLRLGHNSAVLSQEFCIHIGKLVCAIPDYEEDTWFIQNSTHAHMLNVSIPLDPQWEDEGGYSRCNVRFHDNVTMETGITQCSRFVYDPSTYKSSVVTQWGLVCERRIYRSHARMILMAGLLVGAISTGIIADIIGRKKALMAMVAMMAASSIAVSWAPSFVVYVILRFITGFTISGLFLVIFVLGMELVGPKKRMFVGIVVEMFWSVGVMLLGGIAYLVRDWDKLQMIVSFPVLLLLGYWWLIPESPRWLLARGRDLEAEDIIRHAARVNKVQLPEKVFDNKTFDEAERKEKFWHIFTSPVLLIRTIILCLNWLVCSMVFYGLSLNSGNLGGSVHVNFQLMAIVEILAYTMCVLLLNRMGRKVVHIACMLLGGGACLSTIFSVLYAGSAKMWLNITLALAGKFGAAAAFAIIYVYSAELFPTLLRNSLMGVTCLFARLGGMISPYIADLNNLVEGRFGQALPLLVFGSATVAAGLLCVFLPETLHKHLPETLEDAKMFGR</sequence>
<comment type="caution">
    <text evidence="7">The sequence shown here is derived from an EMBL/GenBank/DDBJ whole genome shotgun (WGS) entry which is preliminary data.</text>
</comment>
<dbReference type="InterPro" id="IPR036259">
    <property type="entry name" value="MFS_trans_sf"/>
</dbReference>
<feature type="transmembrane region" description="Helical" evidence="5">
    <location>
        <begin position="454"/>
        <end position="476"/>
    </location>
</feature>
<feature type="transmembrane region" description="Helical" evidence="5">
    <location>
        <begin position="550"/>
        <end position="571"/>
    </location>
</feature>
<feature type="transmembrane region" description="Helical" evidence="5">
    <location>
        <begin position="205"/>
        <end position="224"/>
    </location>
</feature>
<feature type="transmembrane region" description="Helical" evidence="5">
    <location>
        <begin position="287"/>
        <end position="310"/>
    </location>
</feature>
<feature type="non-terminal residue" evidence="7">
    <location>
        <position position="1"/>
    </location>
</feature>
<feature type="domain" description="Major facilitator superfamily (MFS) profile" evidence="6">
    <location>
        <begin position="159"/>
        <end position="576"/>
    </location>
</feature>
<dbReference type="PANTHER" id="PTHR24064">
    <property type="entry name" value="SOLUTE CARRIER FAMILY 22 MEMBER"/>
    <property type="match status" value="1"/>
</dbReference>
<dbReference type="AlphaFoldDB" id="A0ABD0JMV8"/>
<dbReference type="InterPro" id="IPR020846">
    <property type="entry name" value="MFS_dom"/>
</dbReference>
<dbReference type="Proteomes" id="UP001519460">
    <property type="component" value="Unassembled WGS sequence"/>
</dbReference>
<gene>
    <name evidence="7" type="ORF">BaRGS_00032393</name>
</gene>
<proteinExistence type="predicted"/>
<dbReference type="InterPro" id="IPR005828">
    <property type="entry name" value="MFS_sugar_transport-like"/>
</dbReference>
<feature type="transmembrane region" description="Helical" evidence="5">
    <location>
        <begin position="231"/>
        <end position="249"/>
    </location>
</feature>
<dbReference type="CDD" id="cd17317">
    <property type="entry name" value="MFS_SLC22"/>
    <property type="match status" value="1"/>
</dbReference>
<reference evidence="7 8" key="1">
    <citation type="journal article" date="2023" name="Sci. Data">
        <title>Genome assembly of the Korean intertidal mud-creeper Batillaria attramentaria.</title>
        <authorList>
            <person name="Patra A.K."/>
            <person name="Ho P.T."/>
            <person name="Jun S."/>
            <person name="Lee S.J."/>
            <person name="Kim Y."/>
            <person name="Won Y.J."/>
        </authorList>
    </citation>
    <scope>NUCLEOTIDE SEQUENCE [LARGE SCALE GENOMIC DNA]</scope>
    <source>
        <strain evidence="7">Wonlab-2016</strain>
    </source>
</reference>
<dbReference type="PROSITE" id="PS00216">
    <property type="entry name" value="SUGAR_TRANSPORT_1"/>
    <property type="match status" value="1"/>
</dbReference>
<feature type="transmembrane region" description="Helical" evidence="5">
    <location>
        <begin position="427"/>
        <end position="447"/>
    </location>
</feature>
<name>A0ABD0JMV8_9CAEN</name>
<keyword evidence="4 5" id="KW-0472">Membrane</keyword>
<feature type="transmembrane region" description="Helical" evidence="5">
    <location>
        <begin position="255"/>
        <end position="275"/>
    </location>
</feature>
<dbReference type="InterPro" id="IPR005829">
    <property type="entry name" value="Sugar_transporter_CS"/>
</dbReference>
<evidence type="ECO:0000313" key="8">
    <source>
        <dbReference type="Proteomes" id="UP001519460"/>
    </source>
</evidence>
<feature type="transmembrane region" description="Helical" evidence="5">
    <location>
        <begin position="316"/>
        <end position="334"/>
    </location>
</feature>
<organism evidence="7 8">
    <name type="scientific">Batillaria attramentaria</name>
    <dbReference type="NCBI Taxonomy" id="370345"/>
    <lineage>
        <taxon>Eukaryota</taxon>
        <taxon>Metazoa</taxon>
        <taxon>Spiralia</taxon>
        <taxon>Lophotrochozoa</taxon>
        <taxon>Mollusca</taxon>
        <taxon>Gastropoda</taxon>
        <taxon>Caenogastropoda</taxon>
        <taxon>Sorbeoconcha</taxon>
        <taxon>Cerithioidea</taxon>
        <taxon>Batillariidae</taxon>
        <taxon>Batillaria</taxon>
    </lineage>
</organism>
<feature type="transmembrane region" description="Helical" evidence="5">
    <location>
        <begin position="482"/>
        <end position="506"/>
    </location>
</feature>
<dbReference type="EMBL" id="JACVVK020000377">
    <property type="protein sequence ID" value="KAK7476393.1"/>
    <property type="molecule type" value="Genomic_DNA"/>
</dbReference>
<dbReference type="Pfam" id="PF00083">
    <property type="entry name" value="Sugar_tr"/>
    <property type="match status" value="1"/>
</dbReference>
<dbReference type="Gene3D" id="1.20.1250.20">
    <property type="entry name" value="MFS general substrate transporter like domains"/>
    <property type="match status" value="1"/>
</dbReference>
<keyword evidence="2 5" id="KW-0812">Transmembrane</keyword>
<evidence type="ECO:0000256" key="1">
    <source>
        <dbReference type="ARBA" id="ARBA00004141"/>
    </source>
</evidence>
<dbReference type="SUPFAM" id="SSF103473">
    <property type="entry name" value="MFS general substrate transporter"/>
    <property type="match status" value="1"/>
</dbReference>
<keyword evidence="3 5" id="KW-1133">Transmembrane helix</keyword>
<evidence type="ECO:0000256" key="2">
    <source>
        <dbReference type="ARBA" id="ARBA00022692"/>
    </source>
</evidence>
<evidence type="ECO:0000313" key="7">
    <source>
        <dbReference type="EMBL" id="KAK7476393.1"/>
    </source>
</evidence>
<dbReference type="GO" id="GO:0016020">
    <property type="term" value="C:membrane"/>
    <property type="evidence" value="ECO:0007669"/>
    <property type="project" value="UniProtKB-SubCell"/>
</dbReference>
<evidence type="ECO:0000256" key="4">
    <source>
        <dbReference type="ARBA" id="ARBA00023136"/>
    </source>
</evidence>
<evidence type="ECO:0000259" key="6">
    <source>
        <dbReference type="PROSITE" id="PS50850"/>
    </source>
</evidence>
<evidence type="ECO:0000256" key="5">
    <source>
        <dbReference type="SAM" id="Phobius"/>
    </source>
</evidence>
<accession>A0ABD0JMV8</accession>
<protein>
    <recommendedName>
        <fullName evidence="6">Major facilitator superfamily (MFS) profile domain-containing protein</fullName>
    </recommendedName>
</protein>
<feature type="transmembrane region" description="Helical" evidence="5">
    <location>
        <begin position="518"/>
        <end position="538"/>
    </location>
</feature>
<comment type="subcellular location">
    <subcellularLocation>
        <location evidence="1">Membrane</location>
        <topology evidence="1">Multi-pass membrane protein</topology>
    </subcellularLocation>
</comment>
<keyword evidence="8" id="KW-1185">Reference proteome</keyword>
<feature type="transmembrane region" description="Helical" evidence="5">
    <location>
        <begin position="393"/>
        <end position="415"/>
    </location>
</feature>